<reference evidence="1" key="1">
    <citation type="journal article" date="2021" name="Proc. Natl. Acad. Sci. U.S.A.">
        <title>A Catalog of Tens of Thousands of Viruses from Human Metagenomes Reveals Hidden Associations with Chronic Diseases.</title>
        <authorList>
            <person name="Tisza M.J."/>
            <person name="Buck C.B."/>
        </authorList>
    </citation>
    <scope>NUCLEOTIDE SEQUENCE</scope>
    <source>
        <strain evidence="1">Ct25F5</strain>
    </source>
</reference>
<dbReference type="SUPFAM" id="SSF88659">
    <property type="entry name" value="Sigma3 and sigma4 domains of RNA polymerase sigma factors"/>
    <property type="match status" value="1"/>
</dbReference>
<dbReference type="EMBL" id="BK014731">
    <property type="protein sequence ID" value="DAD73195.1"/>
    <property type="molecule type" value="Genomic_DNA"/>
</dbReference>
<proteinExistence type="predicted"/>
<sequence length="142" mass="16439">MTDVKAYLKRIKLYDTHIDNKIAEVDRLEAMATKITQTLRDDAGGGSRSQDKIGDAAARIIDLKRELNRDIDCFVDMKREIKVIVDKVDDANQLSVIYKRYFLYETFEQIACEMNMTFRNVCYIHGKALEAVEILLKKEKIS</sequence>
<organism evidence="1">
    <name type="scientific">Myoviridae sp. ct25F5</name>
    <dbReference type="NCBI Taxonomy" id="2826604"/>
    <lineage>
        <taxon>Viruses</taxon>
        <taxon>Duplodnaviria</taxon>
        <taxon>Heunggongvirae</taxon>
        <taxon>Uroviricota</taxon>
        <taxon>Caudoviricetes</taxon>
    </lineage>
</organism>
<protein>
    <recommendedName>
        <fullName evidence="2">DUF1492 domain-containing protein</fullName>
    </recommendedName>
</protein>
<evidence type="ECO:0000313" key="1">
    <source>
        <dbReference type="EMBL" id="DAD73195.1"/>
    </source>
</evidence>
<dbReference type="InterPro" id="IPR013324">
    <property type="entry name" value="RNA_pol_sigma_r3/r4-like"/>
</dbReference>
<name>A0A8S5LTK4_9CAUD</name>
<accession>A0A8S5LTK4</accession>
<evidence type="ECO:0008006" key="2">
    <source>
        <dbReference type="Google" id="ProtNLM"/>
    </source>
</evidence>